<reference evidence="4 5" key="1">
    <citation type="submission" date="2017-02" db="EMBL/GenBank/DDBJ databases">
        <title>Genomes of Trichoderma spp. with biocontrol activity.</title>
        <authorList>
            <person name="Gardiner D."/>
            <person name="Kazan K."/>
            <person name="Vos C."/>
            <person name="Harvey P."/>
        </authorList>
    </citation>
    <scope>NUCLEOTIDE SEQUENCE [LARGE SCALE GENOMIC DNA]</scope>
    <source>
        <strain evidence="4 5">A5MH</strain>
    </source>
</reference>
<organism evidence="4 5">
    <name type="scientific">Trichoderma gamsii</name>
    <dbReference type="NCBI Taxonomy" id="398673"/>
    <lineage>
        <taxon>Eukaryota</taxon>
        <taxon>Fungi</taxon>
        <taxon>Dikarya</taxon>
        <taxon>Ascomycota</taxon>
        <taxon>Pezizomycotina</taxon>
        <taxon>Sordariomycetes</taxon>
        <taxon>Hypocreomycetidae</taxon>
        <taxon>Hypocreales</taxon>
        <taxon>Hypocreaceae</taxon>
        <taxon>Trichoderma</taxon>
    </lineage>
</organism>
<evidence type="ECO:0000256" key="2">
    <source>
        <dbReference type="SAM" id="SignalP"/>
    </source>
</evidence>
<feature type="signal peptide" evidence="2">
    <location>
        <begin position="1"/>
        <end position="21"/>
    </location>
</feature>
<dbReference type="PANTHER" id="PTHR47572">
    <property type="entry name" value="LIPOPROTEIN-RELATED"/>
    <property type="match status" value="1"/>
</dbReference>
<evidence type="ECO:0000259" key="3">
    <source>
        <dbReference type="Pfam" id="PF22807"/>
    </source>
</evidence>
<dbReference type="SUPFAM" id="SSF50952">
    <property type="entry name" value="Soluble quinoprotein glucose dehydrogenase"/>
    <property type="match status" value="1"/>
</dbReference>
<dbReference type="InterPro" id="IPR051262">
    <property type="entry name" value="SMP-30/CGR1_Lactonase"/>
</dbReference>
<feature type="region of interest" description="Disordered" evidence="1">
    <location>
        <begin position="428"/>
        <end position="450"/>
    </location>
</feature>
<name>A0A2K0TP64_9HYPO</name>
<protein>
    <recommendedName>
        <fullName evidence="3">Pyrroloquinoline quinone-dependent pyranose dehydrogenase beta-propeller domain-containing protein</fullName>
    </recommendedName>
</protein>
<proteinExistence type="predicted"/>
<sequence>MTGLLSLIVALSSLLSGIASAQQSCSNNLSVTYPAPVAASGWQFRLVANGFTRPRGIAFDSDGGLLVVESGAGVTHLTLDDEGGTCLTVRSKKRVIADENLNHGLALSGDGKTIYVSSPESVFSFAYDSQAVSVDLSSNLTLVTNMSNSDHTTRTLLISKKQPDTLLIARGSNSNQDSDAANINSGHSQIRSYNISRISKGDSPFDFLDGHVLGWGLRNSVGVVEHPSTGGIWSVENSVDQLQRQGKDIHQNNPGEELNYHGVLGSNDHQGGNYGYPYCYTVWSTSGFPDLGDLEVGDQFALDGAPSNVTDSSCNTDHVDPRLAFQAHSAPLDIKFNSNASEAFITFHGSWNRNDPTGYRIVSIAFDSNGQPTALQNSTDAVTDIITNANLTNCPDKCFRPVGLAWDSAGRLWFSSDATGEVFVLERTNSSSNGTSSGGSGGSSGGGGSGNAGSSLILEKPGVLAVAQAAAVAGLLLV</sequence>
<evidence type="ECO:0000313" key="4">
    <source>
        <dbReference type="EMBL" id="PNP47326.1"/>
    </source>
</evidence>
<dbReference type="OrthoDB" id="507128at2759"/>
<dbReference type="Proteomes" id="UP000236546">
    <property type="component" value="Unassembled WGS sequence"/>
</dbReference>
<feature type="chain" id="PRO_5014347798" description="Pyrroloquinoline quinone-dependent pyranose dehydrogenase beta-propeller domain-containing protein" evidence="2">
    <location>
        <begin position="22"/>
        <end position="478"/>
    </location>
</feature>
<accession>A0A2K0TP64</accession>
<dbReference type="EMBL" id="MTYH01000013">
    <property type="protein sequence ID" value="PNP47326.1"/>
    <property type="molecule type" value="Genomic_DNA"/>
</dbReference>
<dbReference type="InterPro" id="IPR054539">
    <property type="entry name" value="Beta-prop_PDH"/>
</dbReference>
<keyword evidence="2" id="KW-0732">Signal</keyword>
<dbReference type="Gene3D" id="2.120.10.30">
    <property type="entry name" value="TolB, C-terminal domain"/>
    <property type="match status" value="1"/>
</dbReference>
<evidence type="ECO:0000313" key="5">
    <source>
        <dbReference type="Proteomes" id="UP000236546"/>
    </source>
</evidence>
<dbReference type="InterPro" id="IPR011041">
    <property type="entry name" value="Quinoprot_gluc/sorb_DH_b-prop"/>
</dbReference>
<comment type="caution">
    <text evidence="4">The sequence shown here is derived from an EMBL/GenBank/DDBJ whole genome shotgun (WGS) entry which is preliminary data.</text>
</comment>
<dbReference type="PANTHER" id="PTHR47572:SF4">
    <property type="entry name" value="LACTONASE DRP35"/>
    <property type="match status" value="1"/>
</dbReference>
<dbReference type="AlphaFoldDB" id="A0A2K0TP64"/>
<feature type="compositionally biased region" description="Gly residues" evidence="1">
    <location>
        <begin position="436"/>
        <end position="450"/>
    </location>
</feature>
<dbReference type="Pfam" id="PF22807">
    <property type="entry name" value="TrAA12"/>
    <property type="match status" value="1"/>
</dbReference>
<feature type="domain" description="Pyrroloquinoline quinone-dependent pyranose dehydrogenase beta-propeller" evidence="3">
    <location>
        <begin position="36"/>
        <end position="427"/>
    </location>
</feature>
<dbReference type="InterPro" id="IPR011042">
    <property type="entry name" value="6-blade_b-propeller_TolB-like"/>
</dbReference>
<gene>
    <name evidence="4" type="ORF">TGAMA5MH_01142</name>
</gene>
<evidence type="ECO:0000256" key="1">
    <source>
        <dbReference type="SAM" id="MobiDB-lite"/>
    </source>
</evidence>